<proteinExistence type="predicted"/>
<organism evidence="5 6">
    <name type="scientific">Cyberlindnera jadinii (strain ATCC 18201 / CBS 1600 / BCRC 20928 / JCM 3617 / NBRC 0987 / NRRL Y-1542)</name>
    <name type="common">Torula yeast</name>
    <name type="synonym">Candida utilis</name>
    <dbReference type="NCBI Taxonomy" id="983966"/>
    <lineage>
        <taxon>Eukaryota</taxon>
        <taxon>Fungi</taxon>
        <taxon>Dikarya</taxon>
        <taxon>Ascomycota</taxon>
        <taxon>Saccharomycotina</taxon>
        <taxon>Saccharomycetes</taxon>
        <taxon>Phaffomycetales</taxon>
        <taxon>Phaffomycetaceae</taxon>
        <taxon>Cyberlindnera</taxon>
    </lineage>
</organism>
<evidence type="ECO:0000313" key="5">
    <source>
        <dbReference type="EMBL" id="CEP22075.1"/>
    </source>
</evidence>
<dbReference type="InterPro" id="IPR051857">
    <property type="entry name" value="Asn_synthetase_domain"/>
</dbReference>
<evidence type="ECO:0000256" key="1">
    <source>
        <dbReference type="ARBA" id="ARBA00022605"/>
    </source>
</evidence>
<dbReference type="CDD" id="cd01991">
    <property type="entry name" value="Asn_synthase_B_C"/>
    <property type="match status" value="1"/>
</dbReference>
<keyword evidence="1" id="KW-0028">Amino-acid biosynthesis</keyword>
<dbReference type="Pfam" id="PF13537">
    <property type="entry name" value="GATase_7"/>
    <property type="match status" value="1"/>
</dbReference>
<evidence type="ECO:0000313" key="6">
    <source>
        <dbReference type="Proteomes" id="UP000038830"/>
    </source>
</evidence>
<sequence length="505" mass="57042">MCGILLQFQVNTKVPDQSYSFKSTDEFQTGSFSPIFDQLVPKIFNRGPDSSNVLVTDNICFYSSVLSLRSPFTPQPIHDDRFVIQFNGELYNEQIGGNDTRYIRQLLSSNTVEDTIHLLDGEFAFTVYDKHSGCVYFGRDPIGKRSLVYKVDEEGLTISSVNPLAERDQFKDCLNGAIYKYQLHTNTLEIDPSIMTVVINDKTDHNMAHLEQRLDSLSHVLTKSVEQRIRTIQPLHIVDDHDALFSILFSGGLDCTVIAALCAQLSADSTTIDLLNVAFDNPRTGLLAKDAPDRQLAINSWKCLQLKFPNISFNLITIDVPFEVYSSLRPRVIELMYPKNTEMDLSIAIAFYFASRGQGQRLRLENGTIVNHGDHQSRAKVLLSGLGADELYGGYHKFANKDLETLVPELQRQINNIHERNLQRDDKVIADNGVEVRYPFLSEQVIEFSTNGIEINYKVSKFILRQLALRLGLEFVSEEPKRAIQFGAKSAKITKDSKKKGTDVL</sequence>
<keyword evidence="2" id="KW-0061">Asparagine biosynthesis</keyword>
<evidence type="ECO:0000256" key="2">
    <source>
        <dbReference type="ARBA" id="ARBA00022888"/>
    </source>
</evidence>
<accession>A0A0H5C2B8</accession>
<protein>
    <recommendedName>
        <fullName evidence="4">Glutamine amidotransferase type-2 domain-containing protein</fullName>
    </recommendedName>
</protein>
<dbReference type="Pfam" id="PF00733">
    <property type="entry name" value="Asn_synthase"/>
    <property type="match status" value="1"/>
</dbReference>
<keyword evidence="3" id="KW-0315">Glutamine amidotransferase</keyword>
<dbReference type="InterPro" id="IPR001962">
    <property type="entry name" value="Asn_synthase"/>
</dbReference>
<dbReference type="Proteomes" id="UP000038830">
    <property type="component" value="Unassembled WGS sequence"/>
</dbReference>
<gene>
    <name evidence="5" type="ORF">BN1211_2340</name>
</gene>
<dbReference type="InterPro" id="IPR029055">
    <property type="entry name" value="Ntn_hydrolases_N"/>
</dbReference>
<dbReference type="PROSITE" id="PS51278">
    <property type="entry name" value="GATASE_TYPE_2"/>
    <property type="match status" value="1"/>
</dbReference>
<evidence type="ECO:0000256" key="3">
    <source>
        <dbReference type="ARBA" id="ARBA00022962"/>
    </source>
</evidence>
<dbReference type="GO" id="GO:0006529">
    <property type="term" value="P:asparagine biosynthetic process"/>
    <property type="evidence" value="ECO:0007669"/>
    <property type="project" value="UniProtKB-KW"/>
</dbReference>
<dbReference type="SUPFAM" id="SSF52402">
    <property type="entry name" value="Adenine nucleotide alpha hydrolases-like"/>
    <property type="match status" value="1"/>
</dbReference>
<reference evidence="6" key="1">
    <citation type="journal article" date="2015" name="J. Biotechnol.">
        <title>The structure of the Cyberlindnera jadinii genome and its relation to Candida utilis analyzed by the occurrence of single nucleotide polymorphisms.</title>
        <authorList>
            <person name="Rupp O."/>
            <person name="Brinkrolf K."/>
            <person name="Buerth C."/>
            <person name="Kunigo M."/>
            <person name="Schneider J."/>
            <person name="Jaenicke S."/>
            <person name="Goesmann A."/>
            <person name="Puehler A."/>
            <person name="Jaeger K.-E."/>
            <person name="Ernst J.F."/>
        </authorList>
    </citation>
    <scope>NUCLEOTIDE SEQUENCE [LARGE SCALE GENOMIC DNA]</scope>
    <source>
        <strain evidence="6">ATCC 18201 / CBS 1600 / BCRC 20928 / JCM 3617 / NBRC 0987 / NRRL Y-1542</strain>
    </source>
</reference>
<dbReference type="GO" id="GO:0004066">
    <property type="term" value="F:asparagine synthase (glutamine-hydrolyzing) activity"/>
    <property type="evidence" value="ECO:0007669"/>
    <property type="project" value="InterPro"/>
</dbReference>
<name>A0A0H5C2B8_CYBJN</name>
<dbReference type="InterPro" id="IPR017932">
    <property type="entry name" value="GATase_2_dom"/>
</dbReference>
<dbReference type="PANTHER" id="PTHR45937:SF1">
    <property type="entry name" value="ASPARAGINE SYNTHETASE DOMAIN-CONTAINING PROTEIN 1"/>
    <property type="match status" value="1"/>
</dbReference>
<dbReference type="EMBL" id="CDQK01000002">
    <property type="protein sequence ID" value="CEP22075.1"/>
    <property type="molecule type" value="Genomic_DNA"/>
</dbReference>
<feature type="domain" description="Glutamine amidotransferase type-2" evidence="4">
    <location>
        <begin position="2"/>
        <end position="201"/>
    </location>
</feature>
<dbReference type="SUPFAM" id="SSF56235">
    <property type="entry name" value="N-terminal nucleophile aminohydrolases (Ntn hydrolases)"/>
    <property type="match status" value="1"/>
</dbReference>
<dbReference type="Gene3D" id="3.40.50.620">
    <property type="entry name" value="HUPs"/>
    <property type="match status" value="1"/>
</dbReference>
<evidence type="ECO:0000259" key="4">
    <source>
        <dbReference type="PROSITE" id="PS51278"/>
    </source>
</evidence>
<dbReference type="PANTHER" id="PTHR45937">
    <property type="entry name" value="ASPARAGINE SYNTHETASE DOMAIN-CONTAINING PROTEIN 1"/>
    <property type="match status" value="1"/>
</dbReference>
<dbReference type="InterPro" id="IPR014729">
    <property type="entry name" value="Rossmann-like_a/b/a_fold"/>
</dbReference>
<dbReference type="AlphaFoldDB" id="A0A0H5C2B8"/>
<dbReference type="Gene3D" id="3.60.20.10">
    <property type="entry name" value="Glutamine Phosphoribosylpyrophosphate, subunit 1, domain 1"/>
    <property type="match status" value="1"/>
</dbReference>